<dbReference type="OrthoDB" id="6513042at2759"/>
<reference evidence="2 3" key="1">
    <citation type="journal article" date="2017" name="Genome Biol.">
        <title>New reference genome sequences of hot pepper reveal the massive evolution of plant disease-resistance genes by retroduplication.</title>
        <authorList>
            <person name="Kim S."/>
            <person name="Park J."/>
            <person name="Yeom S.I."/>
            <person name="Kim Y.M."/>
            <person name="Seo E."/>
            <person name="Kim K.T."/>
            <person name="Kim M.S."/>
            <person name="Lee J.M."/>
            <person name="Cheong K."/>
            <person name="Shin H.S."/>
            <person name="Kim S.B."/>
            <person name="Han K."/>
            <person name="Lee J."/>
            <person name="Park M."/>
            <person name="Lee H.A."/>
            <person name="Lee H.Y."/>
            <person name="Lee Y."/>
            <person name="Oh S."/>
            <person name="Lee J.H."/>
            <person name="Choi E."/>
            <person name="Choi E."/>
            <person name="Lee S.E."/>
            <person name="Jeon J."/>
            <person name="Kim H."/>
            <person name="Choi G."/>
            <person name="Song H."/>
            <person name="Lee J."/>
            <person name="Lee S.C."/>
            <person name="Kwon J.K."/>
            <person name="Lee H.Y."/>
            <person name="Koo N."/>
            <person name="Hong Y."/>
            <person name="Kim R.W."/>
            <person name="Kang W.H."/>
            <person name="Huh J.H."/>
            <person name="Kang B.C."/>
            <person name="Yang T.J."/>
            <person name="Lee Y.H."/>
            <person name="Bennetzen J.L."/>
            <person name="Choi D."/>
        </authorList>
    </citation>
    <scope>NUCLEOTIDE SEQUENCE [LARGE SCALE GENOMIC DNA]</scope>
    <source>
        <strain evidence="3">cv. PBC81</strain>
    </source>
</reference>
<dbReference type="Gene3D" id="3.40.50.300">
    <property type="entry name" value="P-loop containing nucleotide triphosphate hydrolases"/>
    <property type="match status" value="1"/>
</dbReference>
<dbReference type="Proteomes" id="UP000224567">
    <property type="component" value="Unassembled WGS sequence"/>
</dbReference>
<dbReference type="InterPro" id="IPR027417">
    <property type="entry name" value="P-loop_NTPase"/>
</dbReference>
<feature type="domain" description="DNA2/NAM7 helicase-like C-terminal" evidence="1">
    <location>
        <begin position="6"/>
        <end position="86"/>
    </location>
</feature>
<dbReference type="Pfam" id="PF13087">
    <property type="entry name" value="AAA_12"/>
    <property type="match status" value="1"/>
</dbReference>
<evidence type="ECO:0000313" key="3">
    <source>
        <dbReference type="Proteomes" id="UP000224567"/>
    </source>
</evidence>
<dbReference type="SUPFAM" id="SSF52540">
    <property type="entry name" value="P-loop containing nucleoside triphosphate hydrolases"/>
    <property type="match status" value="1"/>
</dbReference>
<dbReference type="AlphaFoldDB" id="A0A2G2WI72"/>
<evidence type="ECO:0000313" key="2">
    <source>
        <dbReference type="EMBL" id="PHT44946.1"/>
    </source>
</evidence>
<reference evidence="3" key="2">
    <citation type="journal article" date="2017" name="J. Anim. Genet.">
        <title>Multiple reference genome sequences of hot pepper reveal the massive evolution of plant disease resistance genes by retroduplication.</title>
        <authorList>
            <person name="Kim S."/>
            <person name="Park J."/>
            <person name="Yeom S.-I."/>
            <person name="Kim Y.-M."/>
            <person name="Seo E."/>
            <person name="Kim K.-T."/>
            <person name="Kim M.-S."/>
            <person name="Lee J.M."/>
            <person name="Cheong K."/>
            <person name="Shin H.-S."/>
            <person name="Kim S.-B."/>
            <person name="Han K."/>
            <person name="Lee J."/>
            <person name="Park M."/>
            <person name="Lee H.-A."/>
            <person name="Lee H.-Y."/>
            <person name="Lee Y."/>
            <person name="Oh S."/>
            <person name="Lee J.H."/>
            <person name="Choi E."/>
            <person name="Choi E."/>
            <person name="Lee S.E."/>
            <person name="Jeon J."/>
            <person name="Kim H."/>
            <person name="Choi G."/>
            <person name="Song H."/>
            <person name="Lee J."/>
            <person name="Lee S.-C."/>
            <person name="Kwon J.-K."/>
            <person name="Lee H.-Y."/>
            <person name="Koo N."/>
            <person name="Hong Y."/>
            <person name="Kim R.W."/>
            <person name="Kang W.-H."/>
            <person name="Huh J.H."/>
            <person name="Kang B.-C."/>
            <person name="Yang T.-J."/>
            <person name="Lee Y.-H."/>
            <person name="Bennetzen J.L."/>
            <person name="Choi D."/>
        </authorList>
    </citation>
    <scope>NUCLEOTIDE SEQUENCE [LARGE SCALE GENOMIC DNA]</scope>
    <source>
        <strain evidence="3">cv. PBC81</strain>
    </source>
</reference>
<keyword evidence="3" id="KW-1185">Reference proteome</keyword>
<name>A0A2G2WI72_CAPBA</name>
<gene>
    <name evidence="2" type="ORF">CQW23_14104</name>
</gene>
<sequence>MEDVGHSRRNMVEVALVMKMVHNLFKAWSGSRKKLNIGVISPYTAQVLAIKGKLGRRYNDLENFEVKVKSVDGFQGREEDIILISTGSALSMDSWQQANIN</sequence>
<dbReference type="CDD" id="cd18808">
    <property type="entry name" value="SF1_C_Upf1"/>
    <property type="match status" value="1"/>
</dbReference>
<dbReference type="PANTHER" id="PTHR21529">
    <property type="entry name" value="MAMMARY TURMOR VIRUS RECEPTOR HOMOLOG 1, 2 MTVR1, 2"/>
    <property type="match status" value="1"/>
</dbReference>
<proteinExistence type="predicted"/>
<dbReference type="InterPro" id="IPR039904">
    <property type="entry name" value="TRANK1"/>
</dbReference>
<protein>
    <recommendedName>
        <fullName evidence="1">DNA2/NAM7 helicase-like C-terminal domain-containing protein</fullName>
    </recommendedName>
</protein>
<comment type="caution">
    <text evidence="2">The sequence shown here is derived from an EMBL/GenBank/DDBJ whole genome shotgun (WGS) entry which is preliminary data.</text>
</comment>
<evidence type="ECO:0000259" key="1">
    <source>
        <dbReference type="Pfam" id="PF13087"/>
    </source>
</evidence>
<dbReference type="InterPro" id="IPR041679">
    <property type="entry name" value="DNA2/NAM7-like_C"/>
</dbReference>
<accession>A0A2G2WI72</accession>
<dbReference type="PANTHER" id="PTHR21529:SF4">
    <property type="entry name" value="TPR AND ANKYRIN REPEAT-CONTAINING PROTEIN 1"/>
    <property type="match status" value="1"/>
</dbReference>
<organism evidence="2 3">
    <name type="scientific">Capsicum baccatum</name>
    <name type="common">Peruvian pepper</name>
    <dbReference type="NCBI Taxonomy" id="33114"/>
    <lineage>
        <taxon>Eukaryota</taxon>
        <taxon>Viridiplantae</taxon>
        <taxon>Streptophyta</taxon>
        <taxon>Embryophyta</taxon>
        <taxon>Tracheophyta</taxon>
        <taxon>Spermatophyta</taxon>
        <taxon>Magnoliopsida</taxon>
        <taxon>eudicotyledons</taxon>
        <taxon>Gunneridae</taxon>
        <taxon>Pentapetalae</taxon>
        <taxon>asterids</taxon>
        <taxon>lamiids</taxon>
        <taxon>Solanales</taxon>
        <taxon>Solanaceae</taxon>
        <taxon>Solanoideae</taxon>
        <taxon>Capsiceae</taxon>
        <taxon>Capsicum</taxon>
    </lineage>
</organism>
<dbReference type="InterPro" id="IPR047187">
    <property type="entry name" value="SF1_C_Upf1"/>
</dbReference>
<dbReference type="EMBL" id="MLFT02000006">
    <property type="protein sequence ID" value="PHT44946.1"/>
    <property type="molecule type" value="Genomic_DNA"/>
</dbReference>